<reference evidence="6 7" key="1">
    <citation type="submission" date="2019-03" db="EMBL/GenBank/DDBJ databases">
        <title>Genomic Encyclopedia of Type Strains, Phase IV (KMG-IV): sequencing the most valuable type-strain genomes for metagenomic binning, comparative biology and taxonomic classification.</title>
        <authorList>
            <person name="Goeker M."/>
        </authorList>
    </citation>
    <scope>NUCLEOTIDE SEQUENCE [LARGE SCALE GENOMIC DNA]</scope>
    <source>
        <strain evidence="6 7">DSM 24179</strain>
    </source>
</reference>
<dbReference type="InterPro" id="IPR021520">
    <property type="entry name" value="Stealth_CR2"/>
</dbReference>
<keyword evidence="3" id="KW-0270">Exopolysaccharide synthesis</keyword>
<evidence type="ECO:0000313" key="6">
    <source>
        <dbReference type="EMBL" id="TCO10923.1"/>
    </source>
</evidence>
<keyword evidence="2" id="KW-0808">Transferase</keyword>
<dbReference type="Proteomes" id="UP000295221">
    <property type="component" value="Unassembled WGS sequence"/>
</dbReference>
<evidence type="ECO:0000259" key="4">
    <source>
        <dbReference type="Pfam" id="PF11380"/>
    </source>
</evidence>
<dbReference type="EMBL" id="SLWK01000001">
    <property type="protein sequence ID" value="TCO10923.1"/>
    <property type="molecule type" value="Genomic_DNA"/>
</dbReference>
<gene>
    <name evidence="6" type="ORF">EV194_101557</name>
</gene>
<evidence type="ECO:0000313" key="7">
    <source>
        <dbReference type="Proteomes" id="UP000295221"/>
    </source>
</evidence>
<accession>A0A4R2GNQ5</accession>
<dbReference type="GO" id="GO:0016772">
    <property type="term" value="F:transferase activity, transferring phosphorus-containing groups"/>
    <property type="evidence" value="ECO:0007669"/>
    <property type="project" value="InterPro"/>
</dbReference>
<feature type="domain" description="Stealth protein CR2 conserved region 2" evidence="4">
    <location>
        <begin position="49"/>
        <end position="158"/>
    </location>
</feature>
<evidence type="ECO:0000256" key="1">
    <source>
        <dbReference type="ARBA" id="ARBA00007583"/>
    </source>
</evidence>
<dbReference type="Pfam" id="PF17101">
    <property type="entry name" value="Stealth_CR1"/>
    <property type="match status" value="1"/>
</dbReference>
<dbReference type="GO" id="GO:0000271">
    <property type="term" value="P:polysaccharide biosynthetic process"/>
    <property type="evidence" value="ECO:0007669"/>
    <property type="project" value="UniProtKB-KW"/>
</dbReference>
<dbReference type="AlphaFoldDB" id="A0A4R2GNQ5"/>
<name>A0A4R2GNQ5_9BACT</name>
<comment type="similarity">
    <text evidence="1">Belongs to the stealth family.</text>
</comment>
<organism evidence="6 7">
    <name type="scientific">Natronoflexus pectinivorans</name>
    <dbReference type="NCBI Taxonomy" id="682526"/>
    <lineage>
        <taxon>Bacteria</taxon>
        <taxon>Pseudomonadati</taxon>
        <taxon>Bacteroidota</taxon>
        <taxon>Bacteroidia</taxon>
        <taxon>Marinilabiliales</taxon>
        <taxon>Marinilabiliaceae</taxon>
        <taxon>Natronoflexus</taxon>
    </lineage>
</organism>
<dbReference type="PANTHER" id="PTHR24045:SF0">
    <property type="entry name" value="N-ACETYLGLUCOSAMINE-1-PHOSPHOTRANSFERASE SUBUNITS ALPHA_BETA"/>
    <property type="match status" value="1"/>
</dbReference>
<dbReference type="OrthoDB" id="9810648at2"/>
<dbReference type="InterPro" id="IPR047141">
    <property type="entry name" value="Stealth"/>
</dbReference>
<dbReference type="RefSeq" id="WP_132432213.1">
    <property type="nucleotide sequence ID" value="NZ_SLWK01000001.1"/>
</dbReference>
<dbReference type="PANTHER" id="PTHR24045">
    <property type="match status" value="1"/>
</dbReference>
<dbReference type="Pfam" id="PF11380">
    <property type="entry name" value="Stealth_CR2"/>
    <property type="match status" value="1"/>
</dbReference>
<evidence type="ECO:0000259" key="5">
    <source>
        <dbReference type="Pfam" id="PF17101"/>
    </source>
</evidence>
<dbReference type="InterPro" id="IPR031358">
    <property type="entry name" value="Stealth_CR1"/>
</dbReference>
<feature type="domain" description="Stealth protein CR1 conserved region 1" evidence="5">
    <location>
        <begin position="13"/>
        <end position="37"/>
    </location>
</feature>
<evidence type="ECO:0000256" key="3">
    <source>
        <dbReference type="ARBA" id="ARBA00023169"/>
    </source>
</evidence>
<evidence type="ECO:0000256" key="2">
    <source>
        <dbReference type="ARBA" id="ARBA00022679"/>
    </source>
</evidence>
<protein>
    <submittedName>
        <fullName evidence="6">Stealth-like protein</fullName>
    </submittedName>
</protein>
<comment type="caution">
    <text evidence="6">The sequence shown here is derived from an EMBL/GenBank/DDBJ whole genome shotgun (WGS) entry which is preliminary data.</text>
</comment>
<keyword evidence="7" id="KW-1185">Reference proteome</keyword>
<sequence length="338" mass="39893">MYNSIRYDDPNAIDAVITWVDGQDPRHKEKLNRYLTSIGQNPPSAHSTRFNEAGEFIYCVASILRFAPWVRKIFIVTDEQTPAFMSLIEKSSFADRISIIDHKIIFDGYESNLPTFNSLSIESLLWRIPDLSERYIYLNDDYLFIRPVKTESFFIENKIVVRGKWETQQSERWYNSLYHLVKKEKNRVKNRIAQALSAKITGYSKRYFRVPHNPHPQLKSLQSDFFSENKDLLISNIKYPLRSEEQYVPTALTNHIAFKNKRAIIDNRYKTIRLKLNKLSYRHLKIKLFFADRDKNTAFTCLQSLDMANEKVKQETLHWLERRIGSLESVMGDISNNY</sequence>
<proteinExistence type="inferred from homology"/>